<reference evidence="1" key="2">
    <citation type="submission" date="2019-11" db="EMBL/GenBank/DDBJ databases">
        <title>Improved Assembly of Tolypothrix boutellei genome.</title>
        <authorList>
            <person name="Sarangi A.N."/>
            <person name="Mukherjee M."/>
            <person name="Ghosh S."/>
            <person name="Singh D."/>
            <person name="Das A."/>
            <person name="Kant S."/>
            <person name="Prusty A."/>
            <person name="Tripathy S."/>
        </authorList>
    </citation>
    <scope>NUCLEOTIDE SEQUENCE</scope>
    <source>
        <strain evidence="1">VB521301</strain>
    </source>
</reference>
<evidence type="ECO:0000313" key="2">
    <source>
        <dbReference type="EMBL" id="KIE10027.1"/>
    </source>
</evidence>
<dbReference type="STRING" id="1479485.DA73_0215290"/>
<organism evidence="2">
    <name type="scientific">Tolypothrix bouteillei VB521301</name>
    <dbReference type="NCBI Taxonomy" id="1479485"/>
    <lineage>
        <taxon>Bacteria</taxon>
        <taxon>Bacillati</taxon>
        <taxon>Cyanobacteriota</taxon>
        <taxon>Cyanophyceae</taxon>
        <taxon>Nostocales</taxon>
        <taxon>Tolypothrichaceae</taxon>
        <taxon>Tolypothrix</taxon>
    </lineage>
</organism>
<reference evidence="2" key="1">
    <citation type="journal article" date="2015" name="Genome Announc.">
        <title>Draft Genome Sequence of Tolypothrix boutellei Strain VB521301.</title>
        <authorList>
            <person name="Chandrababunaidu M.M."/>
            <person name="Singh D."/>
            <person name="Sen D."/>
            <person name="Bhan S."/>
            <person name="Das S."/>
            <person name="Gupta A."/>
            <person name="Adhikary S.P."/>
            <person name="Tripathy S."/>
        </authorList>
    </citation>
    <scope>NUCLEOTIDE SEQUENCE</scope>
    <source>
        <strain evidence="2">VB521301</strain>
    </source>
</reference>
<dbReference type="RefSeq" id="WP_050045671.1">
    <property type="nucleotide sequence ID" value="NZ_JHEG04000001.1"/>
</dbReference>
<name>A0A0C1N5W9_9CYAN</name>
<protein>
    <submittedName>
        <fullName evidence="2">Uncharacterized protein</fullName>
    </submittedName>
</protein>
<proteinExistence type="predicted"/>
<dbReference type="EMBL" id="JHEG04000001">
    <property type="protein sequence ID" value="KAF3885932.1"/>
    <property type="molecule type" value="Genomic_DNA"/>
</dbReference>
<keyword evidence="3" id="KW-1185">Reference proteome</keyword>
<evidence type="ECO:0000313" key="3">
    <source>
        <dbReference type="Proteomes" id="UP000029738"/>
    </source>
</evidence>
<dbReference type="OrthoDB" id="517642at2"/>
<sequence length="72" mass="8344">MDRRKWFFHKLLNTQFLTTGILTAMLLLTQVVAEYRPPGNQKPPRTNTDSSGTRFFEQFPNVLSYTLNAPIL</sequence>
<comment type="caution">
    <text evidence="2">The sequence shown here is derived from an EMBL/GenBank/DDBJ whole genome shotgun (WGS) entry which is preliminary data.</text>
</comment>
<dbReference type="Proteomes" id="UP000029738">
    <property type="component" value="Unassembled WGS sequence"/>
</dbReference>
<gene>
    <name evidence="2" type="ORF">DA73_0215290</name>
    <name evidence="1" type="ORF">DA73_0400010970</name>
</gene>
<dbReference type="EMBL" id="JHEG02000048">
    <property type="protein sequence ID" value="KIE10027.1"/>
    <property type="molecule type" value="Genomic_DNA"/>
</dbReference>
<accession>A0A0C1N5W9</accession>
<evidence type="ECO:0000313" key="1">
    <source>
        <dbReference type="EMBL" id="KAF3885932.1"/>
    </source>
</evidence>
<dbReference type="AlphaFoldDB" id="A0A0C1N5W9"/>